<dbReference type="PANTHER" id="PTHR32322:SF2">
    <property type="entry name" value="EAMA DOMAIN-CONTAINING PROTEIN"/>
    <property type="match status" value="1"/>
</dbReference>
<dbReference type="RefSeq" id="WP_188408264.1">
    <property type="nucleotide sequence ID" value="NZ_BMCP01000001.1"/>
</dbReference>
<evidence type="ECO:0000256" key="2">
    <source>
        <dbReference type="ARBA" id="ARBA00007362"/>
    </source>
</evidence>
<feature type="transmembrane region" description="Helical" evidence="6">
    <location>
        <begin position="238"/>
        <end position="258"/>
    </location>
</feature>
<evidence type="ECO:0000313" key="8">
    <source>
        <dbReference type="EMBL" id="GGE32048.1"/>
    </source>
</evidence>
<keyword evidence="3 6" id="KW-0812">Transmembrane</keyword>
<feature type="transmembrane region" description="Helical" evidence="6">
    <location>
        <begin position="95"/>
        <end position="115"/>
    </location>
</feature>
<dbReference type="Proteomes" id="UP000602745">
    <property type="component" value="Unassembled WGS sequence"/>
</dbReference>
<evidence type="ECO:0000256" key="5">
    <source>
        <dbReference type="ARBA" id="ARBA00023136"/>
    </source>
</evidence>
<evidence type="ECO:0000313" key="9">
    <source>
        <dbReference type="Proteomes" id="UP000602745"/>
    </source>
</evidence>
<reference evidence="8" key="2">
    <citation type="submission" date="2020-09" db="EMBL/GenBank/DDBJ databases">
        <authorList>
            <person name="Sun Q."/>
            <person name="Sedlacek I."/>
        </authorList>
    </citation>
    <scope>NUCLEOTIDE SEQUENCE</scope>
    <source>
        <strain evidence="8">CCM 7684</strain>
    </source>
</reference>
<dbReference type="GO" id="GO:0016020">
    <property type="term" value="C:membrane"/>
    <property type="evidence" value="ECO:0007669"/>
    <property type="project" value="UniProtKB-SubCell"/>
</dbReference>
<reference evidence="8" key="1">
    <citation type="journal article" date="2014" name="Int. J. Syst. Evol. Microbiol.">
        <title>Complete genome sequence of Corynebacterium casei LMG S-19264T (=DSM 44701T), isolated from a smear-ripened cheese.</title>
        <authorList>
            <consortium name="US DOE Joint Genome Institute (JGI-PGF)"/>
            <person name="Walter F."/>
            <person name="Albersmeier A."/>
            <person name="Kalinowski J."/>
            <person name="Ruckert C."/>
        </authorList>
    </citation>
    <scope>NUCLEOTIDE SEQUENCE</scope>
    <source>
        <strain evidence="8">CCM 7684</strain>
    </source>
</reference>
<name>A0A8J2VMF6_9RHOB</name>
<dbReference type="InterPro" id="IPR000620">
    <property type="entry name" value="EamA_dom"/>
</dbReference>
<evidence type="ECO:0000256" key="6">
    <source>
        <dbReference type="SAM" id="Phobius"/>
    </source>
</evidence>
<organism evidence="8 9">
    <name type="scientific">Agaricicola taiwanensis</name>
    <dbReference type="NCBI Taxonomy" id="591372"/>
    <lineage>
        <taxon>Bacteria</taxon>
        <taxon>Pseudomonadati</taxon>
        <taxon>Pseudomonadota</taxon>
        <taxon>Alphaproteobacteria</taxon>
        <taxon>Rhodobacterales</taxon>
        <taxon>Paracoccaceae</taxon>
        <taxon>Agaricicola</taxon>
    </lineage>
</organism>
<dbReference type="Pfam" id="PF00892">
    <property type="entry name" value="EamA"/>
    <property type="match status" value="1"/>
</dbReference>
<sequence>MSQLSATERTLLPSLAVVASLFSVNVGAAFAKDIFPQVGIEGVTALRVGISAVVLLALWRPWDVRLARRDLVSLLIYGATLGLMNLSIYHAFARIPLGIALAIEVVGPLAVVLLTSRRLQDFVWTALAIVGLYLLLVPEEGVPPLDPWGIMFAASAGACWAFYIVFGKRVSSAMAGGKAVALGMVIAAVITVPLGAATSGAAMLQGRVLLIGLLVALLSSAVPYTLEMQALRRLSSRVFGILVSSAPAIAALAGFLVLGEKLAIAQWVAISIVILASAGATATAAKRAA</sequence>
<gene>
    <name evidence="8" type="ORF">GCM10007276_06590</name>
</gene>
<dbReference type="EMBL" id="BMCP01000001">
    <property type="protein sequence ID" value="GGE32048.1"/>
    <property type="molecule type" value="Genomic_DNA"/>
</dbReference>
<keyword evidence="5 6" id="KW-0472">Membrane</keyword>
<protein>
    <submittedName>
        <fullName evidence="8">Membrane protein</fullName>
    </submittedName>
</protein>
<comment type="caution">
    <text evidence="8">The sequence shown here is derived from an EMBL/GenBank/DDBJ whole genome shotgun (WGS) entry which is preliminary data.</text>
</comment>
<dbReference type="InterPro" id="IPR037185">
    <property type="entry name" value="EmrE-like"/>
</dbReference>
<feature type="transmembrane region" description="Helical" evidence="6">
    <location>
        <begin position="150"/>
        <end position="167"/>
    </location>
</feature>
<evidence type="ECO:0000256" key="4">
    <source>
        <dbReference type="ARBA" id="ARBA00022989"/>
    </source>
</evidence>
<dbReference type="InterPro" id="IPR050638">
    <property type="entry name" value="AA-Vitamin_Transporters"/>
</dbReference>
<keyword evidence="9" id="KW-1185">Reference proteome</keyword>
<dbReference type="PANTHER" id="PTHR32322">
    <property type="entry name" value="INNER MEMBRANE TRANSPORTER"/>
    <property type="match status" value="1"/>
</dbReference>
<dbReference type="SUPFAM" id="SSF103481">
    <property type="entry name" value="Multidrug resistance efflux transporter EmrE"/>
    <property type="match status" value="1"/>
</dbReference>
<feature type="transmembrane region" description="Helical" evidence="6">
    <location>
        <begin position="41"/>
        <end position="59"/>
    </location>
</feature>
<proteinExistence type="inferred from homology"/>
<evidence type="ECO:0000256" key="1">
    <source>
        <dbReference type="ARBA" id="ARBA00004141"/>
    </source>
</evidence>
<feature type="domain" description="EamA" evidence="7">
    <location>
        <begin position="148"/>
        <end position="278"/>
    </location>
</feature>
<feature type="transmembrane region" description="Helical" evidence="6">
    <location>
        <begin position="264"/>
        <end position="285"/>
    </location>
</feature>
<accession>A0A8J2VMF6</accession>
<keyword evidence="4 6" id="KW-1133">Transmembrane helix</keyword>
<comment type="subcellular location">
    <subcellularLocation>
        <location evidence="1">Membrane</location>
        <topology evidence="1">Multi-pass membrane protein</topology>
    </subcellularLocation>
</comment>
<evidence type="ECO:0000259" key="7">
    <source>
        <dbReference type="Pfam" id="PF00892"/>
    </source>
</evidence>
<comment type="similarity">
    <text evidence="2">Belongs to the EamA transporter family.</text>
</comment>
<feature type="transmembrane region" description="Helical" evidence="6">
    <location>
        <begin position="122"/>
        <end position="138"/>
    </location>
</feature>
<feature type="transmembrane region" description="Helical" evidence="6">
    <location>
        <begin position="208"/>
        <end position="226"/>
    </location>
</feature>
<evidence type="ECO:0000256" key="3">
    <source>
        <dbReference type="ARBA" id="ARBA00022692"/>
    </source>
</evidence>
<feature type="transmembrane region" description="Helical" evidence="6">
    <location>
        <begin position="71"/>
        <end position="89"/>
    </location>
</feature>
<feature type="transmembrane region" description="Helical" evidence="6">
    <location>
        <begin position="179"/>
        <end position="202"/>
    </location>
</feature>
<dbReference type="AlphaFoldDB" id="A0A8J2VMF6"/>